<dbReference type="OrthoDB" id="9808140at2"/>
<dbReference type="InterPro" id="IPR004033">
    <property type="entry name" value="UbiE/COQ5_MeTrFase"/>
</dbReference>
<dbReference type="SUPFAM" id="SSF53335">
    <property type="entry name" value="S-adenosyl-L-methionine-dependent methyltransferases"/>
    <property type="match status" value="1"/>
</dbReference>
<keyword evidence="3 6" id="KW-0808">Transferase</keyword>
<dbReference type="GO" id="GO:0008425">
    <property type="term" value="F:2-methoxy-6-polyprenyl-1,4-benzoquinol methyltransferase activity"/>
    <property type="evidence" value="ECO:0007669"/>
    <property type="project" value="UniProtKB-UniRule"/>
</dbReference>
<dbReference type="Pfam" id="PF01209">
    <property type="entry name" value="Ubie_methyltran"/>
    <property type="match status" value="1"/>
</dbReference>
<evidence type="ECO:0000256" key="5">
    <source>
        <dbReference type="ARBA" id="ARBA00022691"/>
    </source>
</evidence>
<name>A0A418WHK9_9PROT</name>
<dbReference type="AlphaFoldDB" id="A0A418WHK9"/>
<dbReference type="GO" id="GO:0043770">
    <property type="term" value="F:demethylmenaquinone methyltransferase activity"/>
    <property type="evidence" value="ECO:0007669"/>
    <property type="project" value="UniProtKB-UniRule"/>
</dbReference>
<dbReference type="UniPathway" id="UPA00232"/>
<evidence type="ECO:0000313" key="7">
    <source>
        <dbReference type="EMBL" id="RJF89521.1"/>
    </source>
</evidence>
<evidence type="ECO:0000256" key="6">
    <source>
        <dbReference type="HAMAP-Rule" id="MF_01813"/>
    </source>
</evidence>
<dbReference type="HAMAP" id="MF_01813">
    <property type="entry name" value="MenG_UbiE_methyltr"/>
    <property type="match status" value="1"/>
</dbReference>
<accession>A0A418WHK9</accession>
<dbReference type="PANTHER" id="PTHR43591">
    <property type="entry name" value="METHYLTRANSFERASE"/>
    <property type="match status" value="1"/>
</dbReference>
<dbReference type="PROSITE" id="PS01183">
    <property type="entry name" value="UBIE_1"/>
    <property type="match status" value="1"/>
</dbReference>
<dbReference type="EMBL" id="QYUK01000011">
    <property type="protein sequence ID" value="RJF89521.1"/>
    <property type="molecule type" value="Genomic_DNA"/>
</dbReference>
<comment type="catalytic activity">
    <reaction evidence="6">
        <text>a 2-methoxy-6-(all-trans-polyprenyl)benzene-1,4-diol + S-adenosyl-L-methionine = a 5-methoxy-2-methyl-3-(all-trans-polyprenyl)benzene-1,4-diol + S-adenosyl-L-homocysteine + H(+)</text>
        <dbReference type="Rhea" id="RHEA:28286"/>
        <dbReference type="Rhea" id="RHEA-COMP:10858"/>
        <dbReference type="Rhea" id="RHEA-COMP:10859"/>
        <dbReference type="ChEBI" id="CHEBI:15378"/>
        <dbReference type="ChEBI" id="CHEBI:57856"/>
        <dbReference type="ChEBI" id="CHEBI:59789"/>
        <dbReference type="ChEBI" id="CHEBI:84166"/>
        <dbReference type="ChEBI" id="CHEBI:84167"/>
        <dbReference type="EC" id="2.1.1.201"/>
    </reaction>
</comment>
<gene>
    <name evidence="6 7" type="primary">ubiE</name>
    <name evidence="7" type="ORF">D3874_23220</name>
</gene>
<comment type="caution">
    <text evidence="6">Lacks conserved residue(s) required for the propagation of feature annotation.</text>
</comment>
<dbReference type="CDD" id="cd02440">
    <property type="entry name" value="AdoMet_MTases"/>
    <property type="match status" value="1"/>
</dbReference>
<dbReference type="Proteomes" id="UP000284605">
    <property type="component" value="Unassembled WGS sequence"/>
</dbReference>
<dbReference type="PANTHER" id="PTHR43591:SF24">
    <property type="entry name" value="2-METHOXY-6-POLYPRENYL-1,4-BENZOQUINOL METHYLASE, MITOCHONDRIAL"/>
    <property type="match status" value="1"/>
</dbReference>
<comment type="catalytic activity">
    <reaction evidence="6">
        <text>a 2-demethylmenaquinol + S-adenosyl-L-methionine = a menaquinol + S-adenosyl-L-homocysteine + H(+)</text>
        <dbReference type="Rhea" id="RHEA:42640"/>
        <dbReference type="Rhea" id="RHEA-COMP:9539"/>
        <dbReference type="Rhea" id="RHEA-COMP:9563"/>
        <dbReference type="ChEBI" id="CHEBI:15378"/>
        <dbReference type="ChEBI" id="CHEBI:18151"/>
        <dbReference type="ChEBI" id="CHEBI:55437"/>
        <dbReference type="ChEBI" id="CHEBI:57856"/>
        <dbReference type="ChEBI" id="CHEBI:59789"/>
        <dbReference type="EC" id="2.1.1.163"/>
    </reaction>
</comment>
<dbReference type="EC" id="2.1.1.201" evidence="6"/>
<feature type="binding site" evidence="6">
    <location>
        <begin position="131"/>
        <end position="132"/>
    </location>
    <ligand>
        <name>S-adenosyl-L-methionine</name>
        <dbReference type="ChEBI" id="CHEBI:59789"/>
    </ligand>
</feature>
<dbReference type="UniPathway" id="UPA00079">
    <property type="reaction ID" value="UER00169"/>
</dbReference>
<dbReference type="NCBIfam" id="NF001242">
    <property type="entry name" value="PRK00216.1-3"/>
    <property type="match status" value="1"/>
</dbReference>
<dbReference type="GO" id="GO:0009060">
    <property type="term" value="P:aerobic respiration"/>
    <property type="evidence" value="ECO:0007669"/>
    <property type="project" value="UniProtKB-UniRule"/>
</dbReference>
<organism evidence="7 8">
    <name type="scientific">Oleomonas cavernae</name>
    <dbReference type="NCBI Taxonomy" id="2320859"/>
    <lineage>
        <taxon>Bacteria</taxon>
        <taxon>Pseudomonadati</taxon>
        <taxon>Pseudomonadota</taxon>
        <taxon>Alphaproteobacteria</taxon>
        <taxon>Acetobacterales</taxon>
        <taxon>Acetobacteraceae</taxon>
        <taxon>Oleomonas</taxon>
    </lineage>
</organism>
<dbReference type="NCBIfam" id="TIGR01934">
    <property type="entry name" value="MenG_MenH_UbiE"/>
    <property type="match status" value="1"/>
</dbReference>
<evidence type="ECO:0000256" key="2">
    <source>
        <dbReference type="ARBA" id="ARBA00022603"/>
    </source>
</evidence>
<reference evidence="7 8" key="1">
    <citation type="submission" date="2018-09" db="EMBL/GenBank/DDBJ databases">
        <authorList>
            <person name="Zhu H."/>
        </authorList>
    </citation>
    <scope>NUCLEOTIDE SEQUENCE [LARGE SCALE GENOMIC DNA]</scope>
    <source>
        <strain evidence="7 8">K1W22B-8</strain>
    </source>
</reference>
<dbReference type="PROSITE" id="PS51608">
    <property type="entry name" value="SAM_MT_UBIE"/>
    <property type="match status" value="1"/>
</dbReference>
<comment type="function">
    <text evidence="6">Methyltransferase required for the conversion of demethylmenaquinol (DMKH2) to menaquinol (MKH2) and the conversion of 2-polyprenyl-6-methoxy-1,4-benzoquinol (DDMQH2) to 2-polyprenyl-3-methyl-6-methoxy-1,4-benzoquinol (DMQH2).</text>
</comment>
<evidence type="ECO:0000256" key="3">
    <source>
        <dbReference type="ARBA" id="ARBA00022679"/>
    </source>
</evidence>
<dbReference type="EC" id="2.1.1.163" evidence="6"/>
<feature type="binding site" evidence="6">
    <location>
        <position position="83"/>
    </location>
    <ligand>
        <name>S-adenosyl-L-methionine</name>
        <dbReference type="ChEBI" id="CHEBI:59789"/>
    </ligand>
</feature>
<comment type="pathway">
    <text evidence="6">Cofactor biosynthesis; ubiquinone biosynthesis.</text>
</comment>
<dbReference type="PROSITE" id="PS01184">
    <property type="entry name" value="UBIE_2"/>
    <property type="match status" value="1"/>
</dbReference>
<comment type="caution">
    <text evidence="7">The sequence shown here is derived from an EMBL/GenBank/DDBJ whole genome shotgun (WGS) entry which is preliminary data.</text>
</comment>
<evidence type="ECO:0000313" key="8">
    <source>
        <dbReference type="Proteomes" id="UP000284605"/>
    </source>
</evidence>
<comment type="similarity">
    <text evidence="6">Belongs to the class I-like SAM-binding methyltransferase superfamily. MenG/UbiE family.</text>
</comment>
<keyword evidence="5 6" id="KW-0949">S-adenosyl-L-methionine</keyword>
<evidence type="ECO:0000256" key="1">
    <source>
        <dbReference type="ARBA" id="ARBA00022428"/>
    </source>
</evidence>
<dbReference type="GO" id="GO:0032259">
    <property type="term" value="P:methylation"/>
    <property type="evidence" value="ECO:0007669"/>
    <property type="project" value="UniProtKB-KW"/>
</dbReference>
<proteinExistence type="inferred from homology"/>
<dbReference type="NCBIfam" id="NF001244">
    <property type="entry name" value="PRK00216.1-5"/>
    <property type="match status" value="1"/>
</dbReference>
<sequence>MVRAMTQDDAINSAEKVTHFGFETVAEADKARRVRGVFDAVAKRYDIMNDLMSGGVHRLWKAALIDWMNPAKGTHLLDVAGGTGDIACRFLDRTGPDARVTVVDINAEMELVGRDRAIDQGRLNIGWAVGDAEKLPVKDRSVDYVTIAFGIRNVTRIPLALKEMRRVLKPGGRFICLEFSKVVIPGLDQIYEEYSFKAIPRIGKLVTGNADAYQYLVESIRRFPDQDTFAKMIAEAGFERVQVRNLTGGVAALHSGWRL</sequence>
<protein>
    <recommendedName>
        <fullName evidence="6">Ubiquinone/menaquinone biosynthesis C-methyltransferase UbiE</fullName>
        <ecNumber evidence="6">2.1.1.163</ecNumber>
        <ecNumber evidence="6">2.1.1.201</ecNumber>
    </recommendedName>
    <alternativeName>
        <fullName evidence="6">2-methoxy-6-polyprenyl-1,4-benzoquinol methylase</fullName>
    </alternativeName>
    <alternativeName>
        <fullName evidence="6">Demethylmenaquinone methyltransferase</fullName>
    </alternativeName>
</protein>
<comment type="pathway">
    <text evidence="6">Quinol/quinone metabolism; menaquinone biosynthesis; menaquinol from 1,4-dihydroxy-2-naphthoate: step 2/2.</text>
</comment>
<evidence type="ECO:0000256" key="4">
    <source>
        <dbReference type="ARBA" id="ARBA00022688"/>
    </source>
</evidence>
<keyword evidence="4 6" id="KW-0831">Ubiquinone biosynthesis</keyword>
<dbReference type="InterPro" id="IPR029063">
    <property type="entry name" value="SAM-dependent_MTases_sf"/>
</dbReference>
<dbReference type="GO" id="GO:0009234">
    <property type="term" value="P:menaquinone biosynthetic process"/>
    <property type="evidence" value="ECO:0007669"/>
    <property type="project" value="UniProtKB-UniRule"/>
</dbReference>
<keyword evidence="2 6" id="KW-0489">Methyltransferase</keyword>
<dbReference type="InterPro" id="IPR023576">
    <property type="entry name" value="UbiE/COQ5_MeTrFase_CS"/>
</dbReference>
<keyword evidence="1 6" id="KW-0474">Menaquinone biosynthesis</keyword>
<keyword evidence="8" id="KW-1185">Reference proteome</keyword>
<feature type="binding site" evidence="6">
    <location>
        <position position="104"/>
    </location>
    <ligand>
        <name>S-adenosyl-L-methionine</name>
        <dbReference type="ChEBI" id="CHEBI:59789"/>
    </ligand>
</feature>
<dbReference type="Gene3D" id="3.40.50.150">
    <property type="entry name" value="Vaccinia Virus protein VP39"/>
    <property type="match status" value="1"/>
</dbReference>